<dbReference type="Proteomes" id="UP001164536">
    <property type="component" value="Plasmid unnamed5"/>
</dbReference>
<organism evidence="1 2">
    <name type="scientific">Citrobacter freundii</name>
    <dbReference type="NCBI Taxonomy" id="546"/>
    <lineage>
        <taxon>Bacteria</taxon>
        <taxon>Pseudomonadati</taxon>
        <taxon>Pseudomonadota</taxon>
        <taxon>Gammaproteobacteria</taxon>
        <taxon>Enterobacterales</taxon>
        <taxon>Enterobacteriaceae</taxon>
        <taxon>Citrobacter</taxon>
        <taxon>Citrobacter freundii complex</taxon>
    </lineage>
</organism>
<reference evidence="1" key="1">
    <citation type="submission" date="2022-12" db="EMBL/GenBank/DDBJ databases">
        <title>2953647.</title>
        <authorList>
            <person name="Hergert J."/>
            <person name="Casey R."/>
            <person name="Wagner J."/>
            <person name="Young E.L."/>
            <person name="Oakeson K.F."/>
        </authorList>
    </citation>
    <scope>NUCLEOTIDE SEQUENCE</scope>
    <source>
        <strain evidence="1">2953647</strain>
        <plasmid evidence="1">unnamed5</plasmid>
    </source>
</reference>
<name>A0ABY7LBB0_CITFR</name>
<dbReference type="EMBL" id="CP114569">
    <property type="protein sequence ID" value="WAZ60696.1"/>
    <property type="molecule type" value="Genomic_DNA"/>
</dbReference>
<sequence length="528" mass="56563">MKQIPFAVGQASGIAIMPVNADATNTNTSGGASVFAGLVISRRGKPGVVLRVTANNYQSVLGAAIHPRQGAMFEPLRHVERATKGGDGYVVRVCAPDMKIPTLALTLNAETKAFTTTASTMNVGALPALPDGAHALIYIDDGDASTSRAINLHEDETSEGLFILELQETDAAGTVTILESHQVSFDPEGITDMGTPAFMATALENGSTRLRALVADDAHEAISQLQGELTPVKAIPFAGGSDGDFSKIKAADYQKALTVLKKSMFSFTAVLSLGCYDPTVIADLDKFAQDIRVDMFYDLQGAQTAALAIAEAKSHGLGGFHQSCRYYFPYSCRDVFTGANVVFGISCEAFIAKAKGVALVPDVGGWHYPPAGTSRGIISRQNIKPIPNLDEIDLEEFVKARINTVAMNEAGDLYIDDYLTTITKNNYLRLQPISSLMNAIARGFYQVAETAKHEPDGVTATVLTSGMTDLLERFVAAEALVKPRDTSQGDSPFTLSLTQKDIDLWELEWAVCPTGSSRRIVGKPMLLR</sequence>
<protein>
    <submittedName>
        <fullName evidence="1">Phage tail protein</fullName>
    </submittedName>
</protein>
<accession>A0ABY7LBB0</accession>
<keyword evidence="2" id="KW-1185">Reference proteome</keyword>
<evidence type="ECO:0000313" key="1">
    <source>
        <dbReference type="EMBL" id="WAZ60696.1"/>
    </source>
</evidence>
<geneLocation type="plasmid" evidence="1 2">
    <name>unnamed5</name>
</geneLocation>
<gene>
    <name evidence="1" type="ORF">O4000_29210</name>
</gene>
<evidence type="ECO:0000313" key="2">
    <source>
        <dbReference type="Proteomes" id="UP001164536"/>
    </source>
</evidence>
<dbReference type="RefSeq" id="WP_269521582.1">
    <property type="nucleotide sequence ID" value="NZ_CP114569.1"/>
</dbReference>
<proteinExistence type="predicted"/>
<keyword evidence="1" id="KW-0614">Plasmid</keyword>